<keyword evidence="3" id="KW-0408">Iron</keyword>
<comment type="caution">
    <text evidence="5">The sequence shown here is derived from an EMBL/GenBank/DDBJ whole genome shotgun (WGS) entry which is preliminary data.</text>
</comment>
<feature type="domain" description="JmjC" evidence="4">
    <location>
        <begin position="46"/>
        <end position="204"/>
    </location>
</feature>
<evidence type="ECO:0000256" key="2">
    <source>
        <dbReference type="ARBA" id="ARBA00022723"/>
    </source>
</evidence>
<evidence type="ECO:0000256" key="3">
    <source>
        <dbReference type="ARBA" id="ARBA00023004"/>
    </source>
</evidence>
<keyword evidence="2" id="KW-0479">Metal-binding</keyword>
<protein>
    <recommendedName>
        <fullName evidence="4">JmjC domain-containing protein</fullName>
    </recommendedName>
</protein>
<dbReference type="PANTHER" id="PTHR13096:SF9">
    <property type="entry name" value="BIFUNCTIONAL LYSINE-SPECIFIC DEMETHYLASE AND HISTIDYL-HYDROXYLASE"/>
    <property type="match status" value="1"/>
</dbReference>
<sequence>MEAGQDFSKLLCADDVDQLLRYADANYRIVKYADGKSINYDVRKIVNAPDLYSVYEAWEQGYSISIDYLNRYWPALAELCQHLESVTHFRVAANIYFTPPGDQCFPPHYDGHEVIVLQVEGEKEWKVWDRKPEYTLEEGSPVENPESLPPPVMETTLKEGDVLYVPQGFPHQARTTEGRSLHITLQILPVTVTMFRGLILQAAEHLKVRVPDELRGSIRDSLENPGLGERLPPGFLDHEDLADSLQGWFEMPVRSRLVEVAKNAIIHGMTYDRQPATTGHFGFLKDIRLIDAGTVFRKRNQSLCTTGLSNGEPWLRFHRHRVVGENGMGELFRFISESDNFSLADLPEGVSEKAKKRVLGQLVRQGFLSIEHPE</sequence>
<dbReference type="GO" id="GO:0051864">
    <property type="term" value="F:histone H3K36 demethylase activity"/>
    <property type="evidence" value="ECO:0007669"/>
    <property type="project" value="TreeGrafter"/>
</dbReference>
<dbReference type="Gene3D" id="2.60.120.650">
    <property type="entry name" value="Cupin"/>
    <property type="match status" value="1"/>
</dbReference>
<dbReference type="EMBL" id="DRLF01000410">
    <property type="protein sequence ID" value="HEC07567.1"/>
    <property type="molecule type" value="Genomic_DNA"/>
</dbReference>
<evidence type="ECO:0000313" key="5">
    <source>
        <dbReference type="EMBL" id="HEC07567.1"/>
    </source>
</evidence>
<evidence type="ECO:0000259" key="4">
    <source>
        <dbReference type="PROSITE" id="PS51184"/>
    </source>
</evidence>
<dbReference type="GO" id="GO:0032453">
    <property type="term" value="F:histone H3K4 demethylase activity"/>
    <property type="evidence" value="ECO:0007669"/>
    <property type="project" value="TreeGrafter"/>
</dbReference>
<comment type="cofactor">
    <cofactor evidence="1">
        <name>Fe(2+)</name>
        <dbReference type="ChEBI" id="CHEBI:29033"/>
    </cofactor>
</comment>
<dbReference type="SUPFAM" id="SSF51197">
    <property type="entry name" value="Clavaminate synthase-like"/>
    <property type="match status" value="1"/>
</dbReference>
<proteinExistence type="predicted"/>
<dbReference type="InterPro" id="IPR039994">
    <property type="entry name" value="NO66-like"/>
</dbReference>
<dbReference type="GO" id="GO:0046872">
    <property type="term" value="F:metal ion binding"/>
    <property type="evidence" value="ECO:0007669"/>
    <property type="project" value="UniProtKB-KW"/>
</dbReference>
<name>A0A831RWV9_9GAMM</name>
<dbReference type="Pfam" id="PF08007">
    <property type="entry name" value="JmjC_2"/>
    <property type="match status" value="1"/>
</dbReference>
<dbReference type="PROSITE" id="PS51184">
    <property type="entry name" value="JMJC"/>
    <property type="match status" value="1"/>
</dbReference>
<evidence type="ECO:0000256" key="1">
    <source>
        <dbReference type="ARBA" id="ARBA00001954"/>
    </source>
</evidence>
<reference evidence="5" key="1">
    <citation type="journal article" date="2020" name="mSystems">
        <title>Genome- and Community-Level Interaction Insights into Carbon Utilization and Element Cycling Functions of Hydrothermarchaeota in Hydrothermal Sediment.</title>
        <authorList>
            <person name="Zhou Z."/>
            <person name="Liu Y."/>
            <person name="Xu W."/>
            <person name="Pan J."/>
            <person name="Luo Z.H."/>
            <person name="Li M."/>
        </authorList>
    </citation>
    <scope>NUCLEOTIDE SEQUENCE [LARGE SCALE GENOMIC DNA]</scope>
    <source>
        <strain evidence="5">HyVt-458</strain>
    </source>
</reference>
<dbReference type="InterPro" id="IPR003347">
    <property type="entry name" value="JmjC_dom"/>
</dbReference>
<accession>A0A831RWV9</accession>
<dbReference type="PANTHER" id="PTHR13096">
    <property type="entry name" value="MINA53 MYC INDUCED NUCLEAR ANTIGEN"/>
    <property type="match status" value="1"/>
</dbReference>
<dbReference type="Proteomes" id="UP000886339">
    <property type="component" value="Unassembled WGS sequence"/>
</dbReference>
<organism evidence="5">
    <name type="scientific">Thiolapillus brandeum</name>
    <dbReference type="NCBI Taxonomy" id="1076588"/>
    <lineage>
        <taxon>Bacteria</taxon>
        <taxon>Pseudomonadati</taxon>
        <taxon>Pseudomonadota</taxon>
        <taxon>Gammaproteobacteria</taxon>
        <taxon>Chromatiales</taxon>
        <taxon>Sedimenticolaceae</taxon>
        <taxon>Thiolapillus</taxon>
    </lineage>
</organism>
<dbReference type="AlphaFoldDB" id="A0A831RWV9"/>
<gene>
    <name evidence="5" type="ORF">ENJ12_11985</name>
</gene>